<feature type="binding site" description="axial binding residue" evidence="11">
    <location>
        <position position="384"/>
    </location>
    <ligand>
        <name>heme</name>
        <dbReference type="ChEBI" id="CHEBI:30413"/>
    </ligand>
    <ligandPart>
        <name>Fe</name>
        <dbReference type="ChEBI" id="CHEBI:18248"/>
    </ligandPart>
</feature>
<evidence type="ECO:0000256" key="5">
    <source>
        <dbReference type="ARBA" id="ARBA00022723"/>
    </source>
</evidence>
<keyword evidence="10" id="KW-0472">Membrane</keyword>
<dbReference type="EMBL" id="JACGWJ010000023">
    <property type="protein sequence ID" value="KAL0325548.1"/>
    <property type="molecule type" value="Genomic_DNA"/>
</dbReference>
<evidence type="ECO:0000256" key="6">
    <source>
        <dbReference type="ARBA" id="ARBA00022989"/>
    </source>
</evidence>
<organism evidence="13">
    <name type="scientific">Sesamum radiatum</name>
    <name type="common">Black benniseed</name>
    <dbReference type="NCBI Taxonomy" id="300843"/>
    <lineage>
        <taxon>Eukaryota</taxon>
        <taxon>Viridiplantae</taxon>
        <taxon>Streptophyta</taxon>
        <taxon>Embryophyta</taxon>
        <taxon>Tracheophyta</taxon>
        <taxon>Spermatophyta</taxon>
        <taxon>Magnoliopsida</taxon>
        <taxon>eudicotyledons</taxon>
        <taxon>Gunneridae</taxon>
        <taxon>Pentapetalae</taxon>
        <taxon>asterids</taxon>
        <taxon>lamiids</taxon>
        <taxon>Lamiales</taxon>
        <taxon>Pedaliaceae</taxon>
        <taxon>Sesamum</taxon>
    </lineage>
</organism>
<dbReference type="PANTHER" id="PTHR47950:SF4">
    <property type="entry name" value="GERANIOL 8-HYDROXYLASE-LIKE"/>
    <property type="match status" value="1"/>
</dbReference>
<dbReference type="PRINTS" id="PR00463">
    <property type="entry name" value="EP450I"/>
</dbReference>
<comment type="subcellular location">
    <subcellularLocation>
        <location evidence="1">Membrane</location>
        <topology evidence="1">Single-pass membrane protein</topology>
    </subcellularLocation>
</comment>
<keyword evidence="6" id="KW-1133">Transmembrane helix</keyword>
<name>A0AAW2M3K3_SESRA</name>
<keyword evidence="8 11" id="KW-0408">Iron</keyword>
<keyword evidence="7 12" id="KW-0560">Oxidoreductase</keyword>
<dbReference type="InterPro" id="IPR002401">
    <property type="entry name" value="Cyt_P450_E_grp-I"/>
</dbReference>
<dbReference type="InterPro" id="IPR017972">
    <property type="entry name" value="Cyt_P450_CS"/>
</dbReference>
<dbReference type="SUPFAM" id="SSF48264">
    <property type="entry name" value="Cytochrome P450"/>
    <property type="match status" value="1"/>
</dbReference>
<dbReference type="PROSITE" id="PS00086">
    <property type="entry name" value="CYTOCHROME_P450"/>
    <property type="match status" value="1"/>
</dbReference>
<evidence type="ECO:0000256" key="7">
    <source>
        <dbReference type="ARBA" id="ARBA00023002"/>
    </source>
</evidence>
<dbReference type="GO" id="GO:0020037">
    <property type="term" value="F:heme binding"/>
    <property type="evidence" value="ECO:0007669"/>
    <property type="project" value="InterPro"/>
</dbReference>
<evidence type="ECO:0000313" key="13">
    <source>
        <dbReference type="EMBL" id="KAL0325548.1"/>
    </source>
</evidence>
<reference evidence="13" key="1">
    <citation type="submission" date="2020-06" db="EMBL/GenBank/DDBJ databases">
        <authorList>
            <person name="Li T."/>
            <person name="Hu X."/>
            <person name="Zhang T."/>
            <person name="Song X."/>
            <person name="Zhang H."/>
            <person name="Dai N."/>
            <person name="Sheng W."/>
            <person name="Hou X."/>
            <person name="Wei L."/>
        </authorList>
    </citation>
    <scope>NUCLEOTIDE SEQUENCE</scope>
    <source>
        <strain evidence="13">G02</strain>
        <tissue evidence="13">Leaf</tissue>
    </source>
</reference>
<keyword evidence="3 11" id="KW-0349">Heme</keyword>
<dbReference type="PANTHER" id="PTHR47950">
    <property type="entry name" value="CYTOCHROME P450, FAMILY 76, SUBFAMILY C, POLYPEPTIDE 5-RELATED"/>
    <property type="match status" value="1"/>
</dbReference>
<evidence type="ECO:0000256" key="3">
    <source>
        <dbReference type="ARBA" id="ARBA00022617"/>
    </source>
</evidence>
<sequence>MFSSAPTTLHLGMFPSPELQLQAQEISQASSGPYPIPIIGNILQLGQNPHQTLAKLSKTYGPIMHVKLGSRDTIVVSSPEIAKEILQKHDQAFPLRMTTAATRALDRHMTSVAFLPVGRQWGNLRKICKEQMFSTPRLYANQGLRQEQLQRLLQYIQECCVKGRAVDIGQAAMVTAINLMSKTLFSVDFAGYDAGSCEELEEIIRRLMRAWGAPNLGDYFGLLGLFDPQGIKREAEFCLGKLLAIFDGIIDQRVATRNSQARKTDLLEVLLEISDANQAELTREEMKHLLLDLFIAGADTTAGAVEWVMTELMRNPQDGDDLEIKNYFIPKYAVILINIWAIGRDPSIWPNPHSFEPERFLNSEVDTKGHDFELIPFGGGRRICPGVPLAQRMLHVTVASLVHNFDWELEPGNAPEDVDLNEKFGLSLQKAVPLKAVPTKP</sequence>
<comment type="caution">
    <text evidence="13">The sequence shown here is derived from an EMBL/GenBank/DDBJ whole genome shotgun (WGS) entry which is preliminary data.</text>
</comment>
<gene>
    <name evidence="13" type="ORF">Sradi_5124100</name>
</gene>
<evidence type="ECO:0000256" key="10">
    <source>
        <dbReference type="ARBA" id="ARBA00023136"/>
    </source>
</evidence>
<dbReference type="InterPro" id="IPR036396">
    <property type="entry name" value="Cyt_P450_sf"/>
</dbReference>
<dbReference type="PRINTS" id="PR00385">
    <property type="entry name" value="P450"/>
</dbReference>
<proteinExistence type="inferred from homology"/>
<accession>A0AAW2M3K3</accession>
<evidence type="ECO:0000256" key="1">
    <source>
        <dbReference type="ARBA" id="ARBA00004167"/>
    </source>
</evidence>
<protein>
    <submittedName>
        <fullName evidence="13">Cytochrome</fullName>
    </submittedName>
</protein>
<evidence type="ECO:0000256" key="9">
    <source>
        <dbReference type="ARBA" id="ARBA00023033"/>
    </source>
</evidence>
<dbReference type="GO" id="GO:0005506">
    <property type="term" value="F:iron ion binding"/>
    <property type="evidence" value="ECO:0007669"/>
    <property type="project" value="InterPro"/>
</dbReference>
<dbReference type="Pfam" id="PF00067">
    <property type="entry name" value="p450"/>
    <property type="match status" value="2"/>
</dbReference>
<comment type="similarity">
    <text evidence="2 12">Belongs to the cytochrome P450 family.</text>
</comment>
<dbReference type="Gene3D" id="1.10.630.10">
    <property type="entry name" value="Cytochrome P450"/>
    <property type="match status" value="2"/>
</dbReference>
<evidence type="ECO:0000256" key="2">
    <source>
        <dbReference type="ARBA" id="ARBA00010617"/>
    </source>
</evidence>
<keyword evidence="9 12" id="KW-0503">Monooxygenase</keyword>
<evidence type="ECO:0000256" key="11">
    <source>
        <dbReference type="PIRSR" id="PIRSR602401-1"/>
    </source>
</evidence>
<dbReference type="AlphaFoldDB" id="A0AAW2M3K3"/>
<reference evidence="13" key="2">
    <citation type="journal article" date="2024" name="Plant">
        <title>Genomic evolution and insights into agronomic trait innovations of Sesamum species.</title>
        <authorList>
            <person name="Miao H."/>
            <person name="Wang L."/>
            <person name="Qu L."/>
            <person name="Liu H."/>
            <person name="Sun Y."/>
            <person name="Le M."/>
            <person name="Wang Q."/>
            <person name="Wei S."/>
            <person name="Zheng Y."/>
            <person name="Lin W."/>
            <person name="Duan Y."/>
            <person name="Cao H."/>
            <person name="Xiong S."/>
            <person name="Wang X."/>
            <person name="Wei L."/>
            <person name="Li C."/>
            <person name="Ma Q."/>
            <person name="Ju M."/>
            <person name="Zhao R."/>
            <person name="Li G."/>
            <person name="Mu C."/>
            <person name="Tian Q."/>
            <person name="Mei H."/>
            <person name="Zhang T."/>
            <person name="Gao T."/>
            <person name="Zhang H."/>
        </authorList>
    </citation>
    <scope>NUCLEOTIDE SEQUENCE</scope>
    <source>
        <strain evidence="13">G02</strain>
    </source>
</reference>
<dbReference type="GO" id="GO:0016705">
    <property type="term" value="F:oxidoreductase activity, acting on paired donors, with incorporation or reduction of molecular oxygen"/>
    <property type="evidence" value="ECO:0007669"/>
    <property type="project" value="InterPro"/>
</dbReference>
<keyword evidence="4" id="KW-0812">Transmembrane</keyword>
<dbReference type="GO" id="GO:0016020">
    <property type="term" value="C:membrane"/>
    <property type="evidence" value="ECO:0007669"/>
    <property type="project" value="UniProtKB-SubCell"/>
</dbReference>
<dbReference type="GO" id="GO:0004497">
    <property type="term" value="F:monooxygenase activity"/>
    <property type="evidence" value="ECO:0007669"/>
    <property type="project" value="UniProtKB-KW"/>
</dbReference>
<keyword evidence="5 11" id="KW-0479">Metal-binding</keyword>
<comment type="cofactor">
    <cofactor evidence="11">
        <name>heme</name>
        <dbReference type="ChEBI" id="CHEBI:30413"/>
    </cofactor>
</comment>
<evidence type="ECO:0000256" key="8">
    <source>
        <dbReference type="ARBA" id="ARBA00023004"/>
    </source>
</evidence>
<evidence type="ECO:0000256" key="12">
    <source>
        <dbReference type="RuleBase" id="RU000461"/>
    </source>
</evidence>
<dbReference type="InterPro" id="IPR001128">
    <property type="entry name" value="Cyt_P450"/>
</dbReference>
<evidence type="ECO:0000256" key="4">
    <source>
        <dbReference type="ARBA" id="ARBA00022692"/>
    </source>
</evidence>